<dbReference type="AlphaFoldDB" id="A0A412VEG9"/>
<comment type="caution">
    <text evidence="1">The sequence shown here is derived from an EMBL/GenBank/DDBJ whole genome shotgun (WGS) entry which is preliminary data.</text>
</comment>
<sequence length="279" mass="32344">MEQITINEAVFRIKILIEKAIKEGGIEAKNNLIRTQIPINLLHDAAKASFISQGVNPLRVRPQLGEHIGELKLAGFFKCKDQDICLLPKHIQMHSEILNFDGILKGERDKYGFEFTEHTLSVNVRSQLSSIAKNFDTLYERTFAEAINLHLRCEKMVLGEFYMIPVFAYDDEAARNHKVKFKSNPRVMQHIQKYIYSFNAIINNRRILLGEEYKYERVCLLIVDFSRPTPIIYDTDEQLKHDNLLPSNSTASINQMNFPTFTKTLLKLYEERFGIGNFI</sequence>
<name>A0A412VEG9_9BACE</name>
<protein>
    <recommendedName>
        <fullName evidence="3">Restriction endonuclease</fullName>
    </recommendedName>
</protein>
<dbReference type="RefSeq" id="WP_117811758.1">
    <property type="nucleotide sequence ID" value="NZ_JAQCUV010000104.1"/>
</dbReference>
<reference evidence="1 2" key="1">
    <citation type="submission" date="2018-08" db="EMBL/GenBank/DDBJ databases">
        <title>A genome reference for cultivated species of the human gut microbiota.</title>
        <authorList>
            <person name="Zou Y."/>
            <person name="Xue W."/>
            <person name="Luo G."/>
        </authorList>
    </citation>
    <scope>NUCLEOTIDE SEQUENCE [LARGE SCALE GENOMIC DNA]</scope>
    <source>
        <strain evidence="1 2">AF14-7</strain>
    </source>
</reference>
<organism evidence="1 2">
    <name type="scientific">Bacteroides xylanisolvens</name>
    <dbReference type="NCBI Taxonomy" id="371601"/>
    <lineage>
        <taxon>Bacteria</taxon>
        <taxon>Pseudomonadati</taxon>
        <taxon>Bacteroidota</taxon>
        <taxon>Bacteroidia</taxon>
        <taxon>Bacteroidales</taxon>
        <taxon>Bacteroidaceae</taxon>
        <taxon>Bacteroides</taxon>
    </lineage>
</organism>
<dbReference type="Proteomes" id="UP000283369">
    <property type="component" value="Unassembled WGS sequence"/>
</dbReference>
<proteinExistence type="predicted"/>
<evidence type="ECO:0000313" key="1">
    <source>
        <dbReference type="EMBL" id="RGV03918.1"/>
    </source>
</evidence>
<evidence type="ECO:0008006" key="3">
    <source>
        <dbReference type="Google" id="ProtNLM"/>
    </source>
</evidence>
<dbReference type="EMBL" id="QRYV01000097">
    <property type="protein sequence ID" value="RGV03918.1"/>
    <property type="molecule type" value="Genomic_DNA"/>
</dbReference>
<gene>
    <name evidence="1" type="ORF">DWW25_24655</name>
</gene>
<accession>A0A412VEG9</accession>
<evidence type="ECO:0000313" key="2">
    <source>
        <dbReference type="Proteomes" id="UP000283369"/>
    </source>
</evidence>